<keyword evidence="1" id="KW-1133">Transmembrane helix</keyword>
<protein>
    <submittedName>
        <fullName evidence="2">Uncharacterized protein</fullName>
    </submittedName>
</protein>
<proteinExistence type="predicted"/>
<evidence type="ECO:0000313" key="3">
    <source>
        <dbReference type="Proteomes" id="UP000448762"/>
    </source>
</evidence>
<feature type="transmembrane region" description="Helical" evidence="1">
    <location>
        <begin position="169"/>
        <end position="187"/>
    </location>
</feature>
<evidence type="ECO:0000256" key="1">
    <source>
        <dbReference type="SAM" id="Phobius"/>
    </source>
</evidence>
<dbReference type="RefSeq" id="WP_149558412.1">
    <property type="nucleotide sequence ID" value="NZ_QOVC01000013.1"/>
</dbReference>
<reference evidence="2 3" key="1">
    <citation type="submission" date="2018-07" db="EMBL/GenBank/DDBJ databases">
        <title>High quality draft genome sequencing of Enterococcus faecium exhibiting probiotic potential isolated from mucus of freshwater fish.</title>
        <authorList>
            <person name="El-Jeni R."/>
            <person name="Ghedira K."/>
            <person name="Abdelhak S."/>
            <person name="El-Bour M."/>
            <person name="Bouhaouala-Zahar B."/>
        </authorList>
    </citation>
    <scope>NUCLEOTIDE SEQUENCE [LARGE SCALE GENOMIC DNA]</scope>
    <source>
        <strain evidence="2 3">R.A73</strain>
    </source>
</reference>
<sequence length="226" mass="26623">MLKTKKNSYKLKLSILSIICLVGMIISGHLYRVAYTQFIEFKVHSLGLAGDRYVEYVHYSLKCSSYILLWLIFSLFELLNLIAISSYHLDKLNTKSSRYNEVFKENMKLESDLNKLKKIKRRKHKLTKIILLRMMEYKDKVTNITIITSLIGYGLLSISILSIDYGVTILQVLVLAIPIYLSLFIMHEIYKLFVLSKNVEIRVNILVNSYQKELKERRRWRYLLKG</sequence>
<dbReference type="AlphaFoldDB" id="A0A7V7GKI2"/>
<gene>
    <name evidence="2" type="ORF">DTX73_13445</name>
</gene>
<keyword evidence="1" id="KW-0472">Membrane</keyword>
<feature type="transmembrane region" description="Helical" evidence="1">
    <location>
        <begin position="12"/>
        <end position="31"/>
    </location>
</feature>
<keyword evidence="1" id="KW-0812">Transmembrane</keyword>
<organism evidence="2 3">
    <name type="scientific">Enterococcus faecium</name>
    <name type="common">Streptococcus faecium</name>
    <dbReference type="NCBI Taxonomy" id="1352"/>
    <lineage>
        <taxon>Bacteria</taxon>
        <taxon>Bacillati</taxon>
        <taxon>Bacillota</taxon>
        <taxon>Bacilli</taxon>
        <taxon>Lactobacillales</taxon>
        <taxon>Enterococcaceae</taxon>
        <taxon>Enterococcus</taxon>
    </lineage>
</organism>
<dbReference type="Proteomes" id="UP000448762">
    <property type="component" value="Unassembled WGS sequence"/>
</dbReference>
<comment type="caution">
    <text evidence="2">The sequence shown here is derived from an EMBL/GenBank/DDBJ whole genome shotgun (WGS) entry which is preliminary data.</text>
</comment>
<evidence type="ECO:0000313" key="2">
    <source>
        <dbReference type="EMBL" id="KAA0687272.1"/>
    </source>
</evidence>
<name>A0A7V7GKI2_ENTFC</name>
<feature type="transmembrane region" description="Helical" evidence="1">
    <location>
        <begin position="141"/>
        <end position="163"/>
    </location>
</feature>
<feature type="transmembrane region" description="Helical" evidence="1">
    <location>
        <begin position="67"/>
        <end position="89"/>
    </location>
</feature>
<accession>A0A7V7GKI2</accession>
<dbReference type="EMBL" id="QOVC01000013">
    <property type="protein sequence ID" value="KAA0687272.1"/>
    <property type="molecule type" value="Genomic_DNA"/>
</dbReference>